<keyword evidence="8" id="KW-0812">Transmembrane</keyword>
<dbReference type="InParanoid" id="A0A3Q0FZU6"/>
<dbReference type="GO" id="GO:0009897">
    <property type="term" value="C:external side of plasma membrane"/>
    <property type="evidence" value="ECO:0007669"/>
    <property type="project" value="TreeGrafter"/>
</dbReference>
<dbReference type="InterPro" id="IPR013783">
    <property type="entry name" value="Ig-like_fold"/>
</dbReference>
<proteinExistence type="predicted"/>
<feature type="domain" description="Ig-like" evidence="9">
    <location>
        <begin position="368"/>
        <end position="438"/>
    </location>
</feature>
<dbReference type="InterPro" id="IPR007110">
    <property type="entry name" value="Ig-like_dom"/>
</dbReference>
<keyword evidence="6" id="KW-0325">Glycoprotein</keyword>
<keyword evidence="10" id="KW-1185">Reference proteome</keyword>
<dbReference type="Proteomes" id="UP000189705">
    <property type="component" value="Unplaced"/>
</dbReference>
<evidence type="ECO:0000256" key="7">
    <source>
        <dbReference type="ARBA" id="ARBA00023319"/>
    </source>
</evidence>
<evidence type="ECO:0000256" key="1">
    <source>
        <dbReference type="ARBA" id="ARBA00004236"/>
    </source>
</evidence>
<dbReference type="GO" id="GO:0006955">
    <property type="term" value="P:immune response"/>
    <property type="evidence" value="ECO:0007669"/>
    <property type="project" value="TreeGrafter"/>
</dbReference>
<dbReference type="STRING" id="38654.A0A3Q0FZU6"/>
<protein>
    <submittedName>
        <fullName evidence="11">Fc receptor-like protein 3</fullName>
    </submittedName>
</protein>
<dbReference type="InterPro" id="IPR036179">
    <property type="entry name" value="Ig-like_dom_sf"/>
</dbReference>
<reference evidence="11" key="1">
    <citation type="submission" date="2025-08" db="UniProtKB">
        <authorList>
            <consortium name="RefSeq"/>
        </authorList>
    </citation>
    <scope>IDENTIFICATION</scope>
</reference>
<dbReference type="PROSITE" id="PS50835">
    <property type="entry name" value="IG_LIKE"/>
    <property type="match status" value="7"/>
</dbReference>
<dbReference type="InterPro" id="IPR013151">
    <property type="entry name" value="Immunoglobulin_dom"/>
</dbReference>
<dbReference type="GeneID" id="102378433"/>
<keyword evidence="3" id="KW-0732">Signal</keyword>
<evidence type="ECO:0000313" key="10">
    <source>
        <dbReference type="Proteomes" id="UP000189705"/>
    </source>
</evidence>
<gene>
    <name evidence="11" type="primary">LOC102378433</name>
</gene>
<dbReference type="InterPro" id="IPR003598">
    <property type="entry name" value="Ig_sub2"/>
</dbReference>
<dbReference type="Gene3D" id="2.60.40.10">
    <property type="entry name" value="Immunoglobulins"/>
    <property type="match status" value="7"/>
</dbReference>
<evidence type="ECO:0000313" key="11">
    <source>
        <dbReference type="RefSeq" id="XP_025051303.1"/>
    </source>
</evidence>
<keyword evidence="7" id="KW-0393">Immunoglobulin domain</keyword>
<keyword evidence="5" id="KW-1015">Disulfide bond</keyword>
<dbReference type="Pfam" id="PF00047">
    <property type="entry name" value="ig"/>
    <property type="match status" value="1"/>
</dbReference>
<feature type="domain" description="Ig-like" evidence="9">
    <location>
        <begin position="450"/>
        <end position="551"/>
    </location>
</feature>
<dbReference type="AlphaFoldDB" id="A0A3Q0FZU6"/>
<dbReference type="Pfam" id="PF13895">
    <property type="entry name" value="Ig_2"/>
    <property type="match status" value="4"/>
</dbReference>
<keyword evidence="2" id="KW-1003">Cell membrane</keyword>
<dbReference type="InterPro" id="IPR003599">
    <property type="entry name" value="Ig_sub"/>
</dbReference>
<feature type="domain" description="Ig-like" evidence="9">
    <location>
        <begin position="651"/>
        <end position="738"/>
    </location>
</feature>
<accession>A0A3Q0FZU6</accession>
<dbReference type="PANTHER" id="PTHR11481">
    <property type="entry name" value="IMMUNOGLOBULIN FC RECEPTOR"/>
    <property type="match status" value="1"/>
</dbReference>
<keyword evidence="4 8" id="KW-0472">Membrane</keyword>
<name>A0A3Q0FZU6_ALLSI</name>
<feature type="domain" description="Ig-like" evidence="9">
    <location>
        <begin position="114"/>
        <end position="181"/>
    </location>
</feature>
<evidence type="ECO:0000256" key="5">
    <source>
        <dbReference type="ARBA" id="ARBA00023157"/>
    </source>
</evidence>
<dbReference type="SMART" id="SM00409">
    <property type="entry name" value="IG"/>
    <property type="match status" value="7"/>
</dbReference>
<dbReference type="Pfam" id="PF13927">
    <property type="entry name" value="Ig_3"/>
    <property type="match status" value="2"/>
</dbReference>
<keyword evidence="8" id="KW-1133">Transmembrane helix</keyword>
<evidence type="ECO:0000256" key="4">
    <source>
        <dbReference type="ARBA" id="ARBA00023136"/>
    </source>
</evidence>
<evidence type="ECO:0000256" key="8">
    <source>
        <dbReference type="SAM" id="Phobius"/>
    </source>
</evidence>
<feature type="transmembrane region" description="Helical" evidence="8">
    <location>
        <begin position="757"/>
        <end position="779"/>
    </location>
</feature>
<evidence type="ECO:0000256" key="6">
    <source>
        <dbReference type="ARBA" id="ARBA00023180"/>
    </source>
</evidence>
<dbReference type="GO" id="GO:0007166">
    <property type="term" value="P:cell surface receptor signaling pathway"/>
    <property type="evidence" value="ECO:0007669"/>
    <property type="project" value="TreeGrafter"/>
</dbReference>
<comment type="subcellular location">
    <subcellularLocation>
        <location evidence="1">Cell membrane</location>
    </subcellularLocation>
</comment>
<dbReference type="FunFam" id="2.60.40.10:FF:000357">
    <property type="entry name" value="Fc receptor like 1"/>
    <property type="match status" value="1"/>
</dbReference>
<organism evidence="10 11">
    <name type="scientific">Alligator sinensis</name>
    <name type="common">Chinese alligator</name>
    <dbReference type="NCBI Taxonomy" id="38654"/>
    <lineage>
        <taxon>Eukaryota</taxon>
        <taxon>Metazoa</taxon>
        <taxon>Chordata</taxon>
        <taxon>Craniata</taxon>
        <taxon>Vertebrata</taxon>
        <taxon>Euteleostomi</taxon>
        <taxon>Archelosauria</taxon>
        <taxon>Archosauria</taxon>
        <taxon>Crocodylia</taxon>
        <taxon>Alligatoridae</taxon>
        <taxon>Alligatorinae</taxon>
        <taxon>Alligator</taxon>
    </lineage>
</organism>
<dbReference type="RefSeq" id="XP_025051303.1">
    <property type="nucleotide sequence ID" value="XM_025195518.1"/>
</dbReference>
<dbReference type="SMART" id="SM00408">
    <property type="entry name" value="IGc2"/>
    <property type="match status" value="6"/>
</dbReference>
<evidence type="ECO:0000256" key="3">
    <source>
        <dbReference type="ARBA" id="ARBA00022729"/>
    </source>
</evidence>
<dbReference type="PANTHER" id="PTHR11481:SF64">
    <property type="entry name" value="FC RECEPTOR-LIKE PROTEIN 4"/>
    <property type="match status" value="1"/>
</dbReference>
<dbReference type="SUPFAM" id="SSF48726">
    <property type="entry name" value="Immunoglobulin"/>
    <property type="match status" value="7"/>
</dbReference>
<feature type="domain" description="Ig-like" evidence="9">
    <location>
        <begin position="559"/>
        <end position="644"/>
    </location>
</feature>
<sequence>MQRGLSSAAVSRQTTAPGCWGLRCCSCWVVGPESAPRAQGQKSALWAASLTSWKEQISGVTWAASGLLSALREKRGSPASMFCLVIFAAHTLGLAAAAQKAVLTLDPPWSTMFEGDSVTLTCRGPRSSGRTHTSWYLEGQSLNPTETNILHIKAAEVKDTGKYQCQTSGFTRSDPVQLTVSEDWLILQIPYAVFEGDQLVLRCRGWEDRAMSDVRYYRNGTDIAPNHTSSSYTIQQAKTTDSGRYHCTGSVGFDVSKMSPMVPISVQELFSTPELRVASSTETIEGSPLTLQCVTQLNPQKPDLWLQYTFYKSRRVVKRPTSSTVYQIAKVGLTNSGLYSCAVRMMTSSIRKQSPELNVQVKQLFSTPELRVAGSAEAREGSPLTLQCVTQLNPWKSDLWLQYSFYKNGTIVKGLMSSPRYQIAKVGLTDSGLYSCMVRAVTSGIWKQSPKLNIEVKRVPVSGVTLGLQPPHGQVVAGERLVLSCSVAAGTGPLAFSWHREGSGLALWTATLRTWRADYEIPAAMESDAGEYYCTASNGHNLVLSARVMVTVWVPVSSPVLTLSAAGSWAAIGDAVEIQCESHHGSVPVVYRFHHEGALLGTRTVSAYGPGSITINLMSESDSGAYSCEAENGVGDGPQRSALSHLAVLVPVAGATITTDQAEPVLMVGESLNLSCSVQVGTDPVFRWLHNAQELDAASGLGLPSPVGHVLYVESVQLGHAGNYQGIASNQLSHQRVFLAPSEILVITVRGNVRAQVAVGVTVPILCLVAAAAAAIFYIRHWQKAEETFFSAWRRSTLDPEQQEPLPQGLSPPAAVGSSKLDPTYGNVYPQEQGSGDVVYSVVSIKKGGRGQKASASLPMGQIRPVGLILLRG</sequence>
<evidence type="ECO:0000256" key="2">
    <source>
        <dbReference type="ARBA" id="ARBA00022475"/>
    </source>
</evidence>
<dbReference type="InterPro" id="IPR050488">
    <property type="entry name" value="Ig_Fc_receptor"/>
</dbReference>
<evidence type="ECO:0000259" key="9">
    <source>
        <dbReference type="PROSITE" id="PS50835"/>
    </source>
</evidence>
<feature type="domain" description="Ig-like" evidence="9">
    <location>
        <begin position="195"/>
        <end position="265"/>
    </location>
</feature>
<dbReference type="GO" id="GO:0004888">
    <property type="term" value="F:transmembrane signaling receptor activity"/>
    <property type="evidence" value="ECO:0007669"/>
    <property type="project" value="TreeGrafter"/>
</dbReference>
<dbReference type="KEGG" id="asn:102378433"/>
<feature type="domain" description="Ig-like" evidence="9">
    <location>
        <begin position="273"/>
        <end position="358"/>
    </location>
</feature>